<accession>A0A1V6UEN1</accession>
<dbReference type="Gene3D" id="3.50.50.60">
    <property type="entry name" value="FAD/NAD(P)-binding domain"/>
    <property type="match status" value="1"/>
</dbReference>
<evidence type="ECO:0000256" key="1">
    <source>
        <dbReference type="ARBA" id="ARBA00004370"/>
    </source>
</evidence>
<dbReference type="InterPro" id="IPR002938">
    <property type="entry name" value="FAD-bd"/>
</dbReference>
<evidence type="ECO:0000256" key="8">
    <source>
        <dbReference type="ARBA" id="ARBA00023136"/>
    </source>
</evidence>
<evidence type="ECO:0000256" key="2">
    <source>
        <dbReference type="ARBA" id="ARBA00007992"/>
    </source>
</evidence>
<evidence type="ECO:0000256" key="5">
    <source>
        <dbReference type="ARBA" id="ARBA00022827"/>
    </source>
</evidence>
<dbReference type="EMBL" id="MDDG01000011">
    <property type="protein sequence ID" value="OQE36906.1"/>
    <property type="molecule type" value="Genomic_DNA"/>
</dbReference>
<keyword evidence="8" id="KW-0472">Membrane</keyword>
<reference evidence="11" key="1">
    <citation type="journal article" date="2017" name="Nat. Microbiol.">
        <title>Global analysis of biosynthetic gene clusters reveals vast potential of secondary metabolite production in Penicillium species.</title>
        <authorList>
            <person name="Nielsen J.C."/>
            <person name="Grijseels S."/>
            <person name="Prigent S."/>
            <person name="Ji B."/>
            <person name="Dainat J."/>
            <person name="Nielsen K.F."/>
            <person name="Frisvad J.C."/>
            <person name="Workman M."/>
            <person name="Nielsen J."/>
        </authorList>
    </citation>
    <scope>NUCLEOTIDE SEQUENCE [LARGE SCALE GENOMIC DNA]</scope>
    <source>
        <strain evidence="11">IBT 31321</strain>
    </source>
</reference>
<dbReference type="GO" id="GO:0071949">
    <property type="term" value="F:FAD binding"/>
    <property type="evidence" value="ECO:0007669"/>
    <property type="project" value="InterPro"/>
</dbReference>
<dbReference type="PANTHER" id="PTHR47356">
    <property type="entry name" value="FAD-DEPENDENT MONOOXYGENASE ASQG-RELATED"/>
    <property type="match status" value="1"/>
</dbReference>
<evidence type="ECO:0000256" key="6">
    <source>
        <dbReference type="ARBA" id="ARBA00022989"/>
    </source>
</evidence>
<comment type="caution">
    <text evidence="10">The sequence shown here is derived from an EMBL/GenBank/DDBJ whole genome shotgun (WGS) entry which is preliminary data.</text>
</comment>
<evidence type="ECO:0000259" key="9">
    <source>
        <dbReference type="Pfam" id="PF01494"/>
    </source>
</evidence>
<dbReference type="Pfam" id="PF01494">
    <property type="entry name" value="FAD_binding_3"/>
    <property type="match status" value="1"/>
</dbReference>
<feature type="domain" description="FAD-binding" evidence="9">
    <location>
        <begin position="75"/>
        <end position="436"/>
    </location>
</feature>
<keyword evidence="5" id="KW-0274">FAD</keyword>
<dbReference type="PANTHER" id="PTHR47356:SF2">
    <property type="entry name" value="FAD-BINDING DOMAIN-CONTAINING PROTEIN-RELATED"/>
    <property type="match status" value="1"/>
</dbReference>
<dbReference type="PRINTS" id="PR00420">
    <property type="entry name" value="RNGMNOXGNASE"/>
</dbReference>
<evidence type="ECO:0000256" key="7">
    <source>
        <dbReference type="ARBA" id="ARBA00023002"/>
    </source>
</evidence>
<name>A0A1V6UEN1_9EURO</name>
<evidence type="ECO:0000313" key="10">
    <source>
        <dbReference type="EMBL" id="OQE36906.1"/>
    </source>
</evidence>
<keyword evidence="11" id="KW-1185">Reference proteome</keyword>
<keyword evidence="3" id="KW-0285">Flavoprotein</keyword>
<dbReference type="AlphaFoldDB" id="A0A1V6UEN1"/>
<dbReference type="SUPFAM" id="SSF51905">
    <property type="entry name" value="FAD/NAD(P)-binding domain"/>
    <property type="match status" value="1"/>
</dbReference>
<dbReference type="Proteomes" id="UP000191500">
    <property type="component" value="Unassembled WGS sequence"/>
</dbReference>
<dbReference type="GO" id="GO:0004497">
    <property type="term" value="F:monooxygenase activity"/>
    <property type="evidence" value="ECO:0007669"/>
    <property type="project" value="InterPro"/>
</dbReference>
<dbReference type="GO" id="GO:0016020">
    <property type="term" value="C:membrane"/>
    <property type="evidence" value="ECO:0007669"/>
    <property type="project" value="UniProtKB-SubCell"/>
</dbReference>
<comment type="similarity">
    <text evidence="2">Belongs to the paxM FAD-dependent monooxygenase family.</text>
</comment>
<proteinExistence type="inferred from homology"/>
<evidence type="ECO:0000256" key="3">
    <source>
        <dbReference type="ARBA" id="ARBA00022630"/>
    </source>
</evidence>
<keyword evidence="7" id="KW-0560">Oxidoreductase</keyword>
<dbReference type="InterPro" id="IPR036188">
    <property type="entry name" value="FAD/NAD-bd_sf"/>
</dbReference>
<gene>
    <name evidence="10" type="ORF">PENCOP_c011G00848</name>
</gene>
<comment type="subcellular location">
    <subcellularLocation>
        <location evidence="1">Membrane</location>
    </subcellularLocation>
</comment>
<keyword evidence="6" id="KW-1133">Transmembrane helix</keyword>
<organism evidence="10 11">
    <name type="scientific">Penicillium coprophilum</name>
    <dbReference type="NCBI Taxonomy" id="36646"/>
    <lineage>
        <taxon>Eukaryota</taxon>
        <taxon>Fungi</taxon>
        <taxon>Dikarya</taxon>
        <taxon>Ascomycota</taxon>
        <taxon>Pezizomycotina</taxon>
        <taxon>Eurotiomycetes</taxon>
        <taxon>Eurotiomycetidae</taxon>
        <taxon>Eurotiales</taxon>
        <taxon>Aspergillaceae</taxon>
        <taxon>Penicillium</taxon>
    </lineage>
</organism>
<dbReference type="InterPro" id="IPR050562">
    <property type="entry name" value="FAD_mOase_fung"/>
</dbReference>
<evidence type="ECO:0000313" key="11">
    <source>
        <dbReference type="Proteomes" id="UP000191500"/>
    </source>
</evidence>
<dbReference type="STRING" id="36646.A0A1V6UEN1"/>
<protein>
    <recommendedName>
        <fullName evidence="9">FAD-binding domain-containing protein</fullName>
    </recommendedName>
</protein>
<keyword evidence="4" id="KW-0812">Transmembrane</keyword>
<sequence>MHCNQSRRPLVRRQDAGPTLKVRKTVMSSPLSTVSGMRNISRIVYYFSDSKKKTSSGQLPPTIPQMSSNQDTKQFKVLIAGGSLVGLGLALAFERAGIDYELFEKGDFATQLGASIGIHPHTVRILEQLGVWKDIEKQVVPLKVRNHYDGDGHCFEESHVLGDINEILQRPIVFIERCKALEVLHSHVKDKSKLHARTAVVGYEETAHGVTITAENGEQYHGHMLIGADGIHSNVRKLMADKISLTDQPLAKEINEAFTSEYNCIFAVSRNKHFLPDATVHNVYYDDYSSVAASGVHGLVFWFLFVKASKLTRTPNCPRFNDQDAEDTIQKYGSSQVGPGYTVRDLWDSRVKGTMVPLEEGVVKKWNHNRVVLMGDSVHKSTVNPGLGGNLAYEGVARLTNGLIPLLKKNPMPSLEQLTEVFDQYVAGQKPRAETVVGVSGQITRYEAQDSWLLKFAARHIVPWVSDGLKAKLYVSFSRGGPCLEYLPLPAMDAGPKKPAKAPSSSISPKLLTFVGMSGTAAILWHMSSKNALLPTFSTFMR</sequence>
<evidence type="ECO:0000256" key="4">
    <source>
        <dbReference type="ARBA" id="ARBA00022692"/>
    </source>
</evidence>